<comment type="caution">
    <text evidence="2">The sequence shown here is derived from an EMBL/GenBank/DDBJ whole genome shotgun (WGS) entry which is preliminary data.</text>
</comment>
<evidence type="ECO:0000256" key="1">
    <source>
        <dbReference type="SAM" id="SignalP"/>
    </source>
</evidence>
<keyword evidence="1" id="KW-0732">Signal</keyword>
<gene>
    <name evidence="2" type="ORF">B0T20DRAFT_61424</name>
</gene>
<name>A0AAE0P3J5_SORBR</name>
<organism evidence="2 3">
    <name type="scientific">Sordaria brevicollis</name>
    <dbReference type="NCBI Taxonomy" id="83679"/>
    <lineage>
        <taxon>Eukaryota</taxon>
        <taxon>Fungi</taxon>
        <taxon>Dikarya</taxon>
        <taxon>Ascomycota</taxon>
        <taxon>Pezizomycotina</taxon>
        <taxon>Sordariomycetes</taxon>
        <taxon>Sordariomycetidae</taxon>
        <taxon>Sordariales</taxon>
        <taxon>Sordariaceae</taxon>
        <taxon>Sordaria</taxon>
    </lineage>
</organism>
<reference evidence="2" key="2">
    <citation type="submission" date="2023-07" db="EMBL/GenBank/DDBJ databases">
        <authorList>
            <consortium name="Lawrence Berkeley National Laboratory"/>
            <person name="Haridas S."/>
            <person name="Hensen N."/>
            <person name="Bonometti L."/>
            <person name="Westerberg I."/>
            <person name="Brannstrom I.O."/>
            <person name="Guillou S."/>
            <person name="Cros-Aarteil S."/>
            <person name="Calhoun S."/>
            <person name="Kuo A."/>
            <person name="Mondo S."/>
            <person name="Pangilinan J."/>
            <person name="Riley R."/>
            <person name="LaButti K."/>
            <person name="Andreopoulos B."/>
            <person name="Lipzen A."/>
            <person name="Chen C."/>
            <person name="Yanf M."/>
            <person name="Daum C."/>
            <person name="Ng V."/>
            <person name="Clum A."/>
            <person name="Steindorff A."/>
            <person name="Ohm R."/>
            <person name="Martin F."/>
            <person name="Silar P."/>
            <person name="Natvig D."/>
            <person name="Lalanne C."/>
            <person name="Gautier V."/>
            <person name="Ament-velasquez S.L."/>
            <person name="Kruys A."/>
            <person name="Hutchinson M.I."/>
            <person name="Powell A.J."/>
            <person name="Barry K."/>
            <person name="Miller A.N."/>
            <person name="Grigoriev I.V."/>
            <person name="Debuchy R."/>
            <person name="Gladieux P."/>
            <person name="Thoren M.H."/>
            <person name="Johannesson H."/>
        </authorList>
    </citation>
    <scope>NUCLEOTIDE SEQUENCE</scope>
    <source>
        <strain evidence="2">FGSC 1904</strain>
    </source>
</reference>
<feature type="chain" id="PRO_5042047438" description="Secreted protein" evidence="1">
    <location>
        <begin position="19"/>
        <end position="169"/>
    </location>
</feature>
<accession>A0AAE0P3J5</accession>
<evidence type="ECO:0000313" key="2">
    <source>
        <dbReference type="EMBL" id="KAK3392656.1"/>
    </source>
</evidence>
<dbReference type="AlphaFoldDB" id="A0AAE0P3J5"/>
<dbReference type="EMBL" id="JAUTDP010000011">
    <property type="protein sequence ID" value="KAK3392656.1"/>
    <property type="molecule type" value="Genomic_DNA"/>
</dbReference>
<keyword evidence="3" id="KW-1185">Reference proteome</keyword>
<reference evidence="2" key="1">
    <citation type="journal article" date="2023" name="Mol. Phylogenet. Evol.">
        <title>Genome-scale phylogeny and comparative genomics of the fungal order Sordariales.</title>
        <authorList>
            <person name="Hensen N."/>
            <person name="Bonometti L."/>
            <person name="Westerberg I."/>
            <person name="Brannstrom I.O."/>
            <person name="Guillou S."/>
            <person name="Cros-Aarteil S."/>
            <person name="Calhoun S."/>
            <person name="Haridas S."/>
            <person name="Kuo A."/>
            <person name="Mondo S."/>
            <person name="Pangilinan J."/>
            <person name="Riley R."/>
            <person name="LaButti K."/>
            <person name="Andreopoulos B."/>
            <person name="Lipzen A."/>
            <person name="Chen C."/>
            <person name="Yan M."/>
            <person name="Daum C."/>
            <person name="Ng V."/>
            <person name="Clum A."/>
            <person name="Steindorff A."/>
            <person name="Ohm R.A."/>
            <person name="Martin F."/>
            <person name="Silar P."/>
            <person name="Natvig D.O."/>
            <person name="Lalanne C."/>
            <person name="Gautier V."/>
            <person name="Ament-Velasquez S.L."/>
            <person name="Kruys A."/>
            <person name="Hutchinson M.I."/>
            <person name="Powell A.J."/>
            <person name="Barry K."/>
            <person name="Miller A.N."/>
            <person name="Grigoriev I.V."/>
            <person name="Debuchy R."/>
            <person name="Gladieux P."/>
            <person name="Hiltunen Thoren M."/>
            <person name="Johannesson H."/>
        </authorList>
    </citation>
    <scope>NUCLEOTIDE SEQUENCE</scope>
    <source>
        <strain evidence="2">FGSC 1904</strain>
    </source>
</reference>
<protein>
    <recommendedName>
        <fullName evidence="4">Secreted protein</fullName>
    </recommendedName>
</protein>
<proteinExistence type="predicted"/>
<feature type="signal peptide" evidence="1">
    <location>
        <begin position="1"/>
        <end position="18"/>
    </location>
</feature>
<dbReference type="Proteomes" id="UP001281003">
    <property type="component" value="Unassembled WGS sequence"/>
</dbReference>
<sequence length="169" mass="19407">MLGLFAFQSWVLIHFASTQRTSFRLFHSLPPRQLRQWICVRLACLACHAFPRDKTNETFQDLIPVCISKRFAKRKNSKSLGEIFRQISHVSASARHGAAWDNGNRNSKPNLDPREVLKIEMTRNGNLGPSISYIYRFWLRIVILPDSKDLALVHGPLVDACQQSDPVRH</sequence>
<evidence type="ECO:0008006" key="4">
    <source>
        <dbReference type="Google" id="ProtNLM"/>
    </source>
</evidence>
<evidence type="ECO:0000313" key="3">
    <source>
        <dbReference type="Proteomes" id="UP001281003"/>
    </source>
</evidence>